<proteinExistence type="inferred from homology"/>
<keyword evidence="4" id="KW-1185">Reference proteome</keyword>
<gene>
    <name evidence="3" type="ORF">LQ327_18130</name>
</gene>
<comment type="similarity">
    <text evidence="1">Belongs to the AHA1 family.</text>
</comment>
<reference evidence="3 4" key="1">
    <citation type="submission" date="2021-11" db="EMBL/GenBank/DDBJ databases">
        <title>Draft genome sequence of Actinomycetospora sp. SF1 isolated from the rhizosphere soil.</title>
        <authorList>
            <person name="Duangmal K."/>
            <person name="Chantavorakit T."/>
        </authorList>
    </citation>
    <scope>NUCLEOTIDE SEQUENCE [LARGE SCALE GENOMIC DNA]</scope>
    <source>
        <strain evidence="3 4">TBRC 5722</strain>
    </source>
</reference>
<dbReference type="InterPro" id="IPR013538">
    <property type="entry name" value="ASHA1/2-like_C"/>
</dbReference>
<sequence length="152" mass="16540">MSEQTPTSTDGCVLITRVFDAPRERVFRAWTDPAALAAWYGPERVEVPAERILVDLRLGGRYELTMLAPGGGEFTVGYEIIELVPPELLVLRSDPMPQVGMPDSSVLRVEFHDHGPRTRMTLSDGPYPADGRAGAEAGWTAAFTKLAGLITA</sequence>
<dbReference type="InterPro" id="IPR023393">
    <property type="entry name" value="START-like_dom_sf"/>
</dbReference>
<organism evidence="3 4">
    <name type="scientific">Actinomycetospora endophytica</name>
    <dbReference type="NCBI Taxonomy" id="2291215"/>
    <lineage>
        <taxon>Bacteria</taxon>
        <taxon>Bacillati</taxon>
        <taxon>Actinomycetota</taxon>
        <taxon>Actinomycetes</taxon>
        <taxon>Pseudonocardiales</taxon>
        <taxon>Pseudonocardiaceae</taxon>
        <taxon>Actinomycetospora</taxon>
    </lineage>
</organism>
<dbReference type="Pfam" id="PF08327">
    <property type="entry name" value="AHSA1"/>
    <property type="match status" value="1"/>
</dbReference>
<dbReference type="SUPFAM" id="SSF55961">
    <property type="entry name" value="Bet v1-like"/>
    <property type="match status" value="1"/>
</dbReference>
<accession>A0ABS8PAI2</accession>
<name>A0ABS8PAI2_9PSEU</name>
<evidence type="ECO:0000313" key="4">
    <source>
        <dbReference type="Proteomes" id="UP001199469"/>
    </source>
</evidence>
<dbReference type="Gene3D" id="3.30.530.20">
    <property type="match status" value="1"/>
</dbReference>
<dbReference type="RefSeq" id="WP_230736186.1">
    <property type="nucleotide sequence ID" value="NZ_JAJNDB010000003.1"/>
</dbReference>
<evidence type="ECO:0000259" key="2">
    <source>
        <dbReference type="Pfam" id="PF08327"/>
    </source>
</evidence>
<evidence type="ECO:0000256" key="1">
    <source>
        <dbReference type="ARBA" id="ARBA00006817"/>
    </source>
</evidence>
<dbReference type="CDD" id="cd07814">
    <property type="entry name" value="SRPBCC_CalC_Aha1-like"/>
    <property type="match status" value="1"/>
</dbReference>
<feature type="domain" description="Activator of Hsp90 ATPase homologue 1/2-like C-terminal" evidence="2">
    <location>
        <begin position="20"/>
        <end position="149"/>
    </location>
</feature>
<dbReference type="Proteomes" id="UP001199469">
    <property type="component" value="Unassembled WGS sequence"/>
</dbReference>
<comment type="caution">
    <text evidence="3">The sequence shown here is derived from an EMBL/GenBank/DDBJ whole genome shotgun (WGS) entry which is preliminary data.</text>
</comment>
<dbReference type="EMBL" id="JAJNDB010000003">
    <property type="protein sequence ID" value="MCD2195291.1"/>
    <property type="molecule type" value="Genomic_DNA"/>
</dbReference>
<protein>
    <submittedName>
        <fullName evidence="3">SRPBCC domain-containing protein</fullName>
    </submittedName>
</protein>
<evidence type="ECO:0000313" key="3">
    <source>
        <dbReference type="EMBL" id="MCD2195291.1"/>
    </source>
</evidence>